<dbReference type="EMBL" id="CP017839">
    <property type="protein sequence ID" value="APB00665.1"/>
    <property type="molecule type" value="Genomic_DNA"/>
</dbReference>
<evidence type="ECO:0000313" key="4">
    <source>
        <dbReference type="Proteomes" id="UP000037179"/>
    </source>
</evidence>
<evidence type="ECO:0008006" key="6">
    <source>
        <dbReference type="Google" id="ProtNLM"/>
    </source>
</evidence>
<dbReference type="KEGG" id="nsr:NS506_06634"/>
<feature type="chain" id="PRO_5014509359" description="Secreted protein" evidence="1">
    <location>
        <begin position="37"/>
        <end position="178"/>
    </location>
</feature>
<sequence>MSTTVSTPRTRHLHRAATVPLAVAALTTAGLPFAEAAEPDPTERRPGVGCLWAGTTYPQGTTVAAGGTTFVCGTDNTGPYWFANRSDGPAQPVPNPGAISSPAGRFSPGARQPGTSHTDYCVGNQLIPGTDDIYQAVRVSGGTLLWKAAAPISNWTFNGDEPAPTWRTASLCRDGQLM</sequence>
<dbReference type="EMBL" id="BBYQ01000043">
    <property type="protein sequence ID" value="GAP28799.1"/>
    <property type="molecule type" value="Genomic_DNA"/>
</dbReference>
<gene>
    <name evidence="2" type="ORF">NS506_06634</name>
    <name evidence="3" type="ORF">NSK11_contig00043-0003</name>
</gene>
<reference evidence="3 4" key="2">
    <citation type="journal article" date="2016" name="Genome Announc.">
        <title>Draft Genome Sequence of Erythromycin- and Oxytetracycline-Sensitive Nocardia seriolae Strain U-1 (NBRC 110359).</title>
        <authorList>
            <person name="Imajoh M."/>
            <person name="Sukeda M."/>
            <person name="Shimizu M."/>
            <person name="Yamane J."/>
            <person name="Ohnishi K."/>
            <person name="Oshima S."/>
        </authorList>
    </citation>
    <scope>NUCLEOTIDE SEQUENCE [LARGE SCALE GENOMIC DNA]</scope>
    <source>
        <strain evidence="3 4">U-1</strain>
    </source>
</reference>
<dbReference type="Proteomes" id="UP000037179">
    <property type="component" value="Unassembled WGS sequence"/>
</dbReference>
<dbReference type="AlphaFoldDB" id="A0A0B8N4R9"/>
<feature type="signal peptide" evidence="1">
    <location>
        <begin position="1"/>
        <end position="36"/>
    </location>
</feature>
<reference evidence="4" key="1">
    <citation type="submission" date="2015-07" db="EMBL/GenBank/DDBJ databases">
        <title>Nocardia seriolae U-1 whole genome shotgun sequence.</title>
        <authorList>
            <person name="Imajoh M."/>
            <person name="Fukumoto Y."/>
            <person name="Sukeda M."/>
            <person name="Yamane J."/>
            <person name="Yamasaki K."/>
            <person name="Shimizu M."/>
            <person name="Ohnishi K."/>
            <person name="Oshima S."/>
        </authorList>
    </citation>
    <scope>NUCLEOTIDE SEQUENCE [LARGE SCALE GENOMIC DNA]</scope>
    <source>
        <strain evidence="4">U-1</strain>
    </source>
</reference>
<dbReference type="RefSeq" id="WP_033087121.1">
    <property type="nucleotide sequence ID" value="NZ_AP017900.1"/>
</dbReference>
<evidence type="ECO:0000313" key="3">
    <source>
        <dbReference type="EMBL" id="GAP28799.1"/>
    </source>
</evidence>
<evidence type="ECO:0000313" key="5">
    <source>
        <dbReference type="Proteomes" id="UP000180166"/>
    </source>
</evidence>
<reference evidence="2 5" key="3">
    <citation type="submission" date="2016-10" db="EMBL/GenBank/DDBJ databases">
        <title>Genome sequence of Nocardia seriolae strain EM150506, isolated from Anguila japonica.</title>
        <authorList>
            <person name="Han H.-J."/>
        </authorList>
    </citation>
    <scope>NUCLEOTIDE SEQUENCE [LARGE SCALE GENOMIC DNA]</scope>
    <source>
        <strain evidence="2 5">EM150506</strain>
    </source>
</reference>
<evidence type="ECO:0000256" key="1">
    <source>
        <dbReference type="SAM" id="SignalP"/>
    </source>
</evidence>
<keyword evidence="4" id="KW-1185">Reference proteome</keyword>
<keyword evidence="1" id="KW-0732">Signal</keyword>
<protein>
    <recommendedName>
        <fullName evidence="6">Secreted protein</fullName>
    </recommendedName>
</protein>
<dbReference type="Proteomes" id="UP000180166">
    <property type="component" value="Chromosome"/>
</dbReference>
<dbReference type="OrthoDB" id="4566760at2"/>
<accession>A0A0B8N4R9</accession>
<name>A0A0B8N4R9_9NOCA</name>
<dbReference type="GeneID" id="93373467"/>
<proteinExistence type="predicted"/>
<evidence type="ECO:0000313" key="2">
    <source>
        <dbReference type="EMBL" id="APB00665.1"/>
    </source>
</evidence>
<organism evidence="3 4">
    <name type="scientific">Nocardia seriolae</name>
    <dbReference type="NCBI Taxonomy" id="37332"/>
    <lineage>
        <taxon>Bacteria</taxon>
        <taxon>Bacillati</taxon>
        <taxon>Actinomycetota</taxon>
        <taxon>Actinomycetes</taxon>
        <taxon>Mycobacteriales</taxon>
        <taxon>Nocardiaceae</taxon>
        <taxon>Nocardia</taxon>
    </lineage>
</organism>